<dbReference type="PROSITE" id="PS00903">
    <property type="entry name" value="CYT_DCMP_DEAMINASES_1"/>
    <property type="match status" value="1"/>
</dbReference>
<keyword evidence="1" id="KW-0479">Metal-binding</keyword>
<name>A0A9X4MEI7_9BACT</name>
<sequence>MHHETFMRLALQQAKQALANNEFPVGAVIVSDSEPVAAGRRENSQSDRANELDHAEIVALRDLLARRPDIDRQSLTVYSTMEPCLMCYSTMLLNGIRTFVYAYEDAMGGGTGLQLTHLAPLYQAMMPEVHILPHVLRQESLTLFKTFFSSPANNYWHESLLAEYTLAQP</sequence>
<feature type="domain" description="CMP/dCMP-type deaminase" evidence="3">
    <location>
        <begin position="1"/>
        <end position="113"/>
    </location>
</feature>
<reference evidence="4" key="2">
    <citation type="submission" date="2022-10" db="EMBL/GenBank/DDBJ databases">
        <authorList>
            <person name="Aronson H.S."/>
        </authorList>
    </citation>
    <scope>NUCLEOTIDE SEQUENCE</scope>
    <source>
        <strain evidence="4">RS19-109</strain>
    </source>
</reference>
<dbReference type="PROSITE" id="PS51747">
    <property type="entry name" value="CYT_DCMP_DEAMINASES_2"/>
    <property type="match status" value="1"/>
</dbReference>
<protein>
    <submittedName>
        <fullName evidence="4">Nucleoside deaminase</fullName>
    </submittedName>
</protein>
<dbReference type="Pfam" id="PF00383">
    <property type="entry name" value="dCMP_cyt_deam_1"/>
    <property type="match status" value="1"/>
</dbReference>
<dbReference type="RefSeq" id="WP_307631800.1">
    <property type="nucleotide sequence ID" value="NZ_JAPHEH010000001.1"/>
</dbReference>
<accession>A0A9X4MEI7</accession>
<dbReference type="PANTHER" id="PTHR11079:SF179">
    <property type="entry name" value="TRNA(ADENINE(34)) DEAMINASE, CHLOROPLASTIC"/>
    <property type="match status" value="1"/>
</dbReference>
<dbReference type="PANTHER" id="PTHR11079">
    <property type="entry name" value="CYTOSINE DEAMINASE FAMILY MEMBER"/>
    <property type="match status" value="1"/>
</dbReference>
<reference evidence="4" key="1">
    <citation type="journal article" date="2022" name="bioRxiv">
        <title>Thiovibrio frasassiensisgen. nov., sp. nov., an autotrophic, elemental sulfur disproportionating bacterium isolated from sulfidic karst sediment, and proposal of Thiovibrionaceae fam. nov.</title>
        <authorList>
            <person name="Aronson H."/>
            <person name="Thomas C."/>
            <person name="Bhattacharyya M."/>
            <person name="Eckstein S."/>
            <person name="Jensen S."/>
            <person name="Barco R."/>
            <person name="Macalady J."/>
            <person name="Amend J."/>
        </authorList>
    </citation>
    <scope>NUCLEOTIDE SEQUENCE</scope>
    <source>
        <strain evidence="4">RS19-109</strain>
    </source>
</reference>
<dbReference type="Proteomes" id="UP001154240">
    <property type="component" value="Unassembled WGS sequence"/>
</dbReference>
<dbReference type="GO" id="GO:0016787">
    <property type="term" value="F:hydrolase activity"/>
    <property type="evidence" value="ECO:0007669"/>
    <property type="project" value="InterPro"/>
</dbReference>
<comment type="caution">
    <text evidence="4">The sequence shown here is derived from an EMBL/GenBank/DDBJ whole genome shotgun (WGS) entry which is preliminary data.</text>
</comment>
<dbReference type="CDD" id="cd01285">
    <property type="entry name" value="nucleoside_deaminase"/>
    <property type="match status" value="1"/>
</dbReference>
<keyword evidence="2" id="KW-0862">Zinc</keyword>
<evidence type="ECO:0000259" key="3">
    <source>
        <dbReference type="PROSITE" id="PS51747"/>
    </source>
</evidence>
<dbReference type="InterPro" id="IPR016192">
    <property type="entry name" value="APOBEC/CMP_deaminase_Zn-bd"/>
</dbReference>
<evidence type="ECO:0000313" key="4">
    <source>
        <dbReference type="EMBL" id="MDG4474820.1"/>
    </source>
</evidence>
<organism evidence="4 5">
    <name type="scientific">Thiovibrio frasassiensis</name>
    <dbReference type="NCBI Taxonomy" id="2984131"/>
    <lineage>
        <taxon>Bacteria</taxon>
        <taxon>Pseudomonadati</taxon>
        <taxon>Thermodesulfobacteriota</taxon>
        <taxon>Desulfobulbia</taxon>
        <taxon>Desulfobulbales</taxon>
        <taxon>Thiovibrionaceae</taxon>
        <taxon>Thiovibrio</taxon>
    </lineage>
</organism>
<dbReference type="Gene3D" id="3.40.140.10">
    <property type="entry name" value="Cytidine Deaminase, domain 2"/>
    <property type="match status" value="1"/>
</dbReference>
<evidence type="ECO:0000256" key="1">
    <source>
        <dbReference type="ARBA" id="ARBA00022723"/>
    </source>
</evidence>
<dbReference type="InterPro" id="IPR002125">
    <property type="entry name" value="CMP_dCMP_dom"/>
</dbReference>
<evidence type="ECO:0000313" key="5">
    <source>
        <dbReference type="Proteomes" id="UP001154240"/>
    </source>
</evidence>
<proteinExistence type="predicted"/>
<keyword evidence="5" id="KW-1185">Reference proteome</keyword>
<dbReference type="AlphaFoldDB" id="A0A9X4MEI7"/>
<dbReference type="SUPFAM" id="SSF53927">
    <property type="entry name" value="Cytidine deaminase-like"/>
    <property type="match status" value="1"/>
</dbReference>
<gene>
    <name evidence="4" type="ORF">OLX77_01430</name>
</gene>
<evidence type="ECO:0000256" key="2">
    <source>
        <dbReference type="ARBA" id="ARBA00022833"/>
    </source>
</evidence>
<dbReference type="InterPro" id="IPR016193">
    <property type="entry name" value="Cytidine_deaminase-like"/>
</dbReference>
<dbReference type="EMBL" id="JAPHEH010000001">
    <property type="protein sequence ID" value="MDG4474820.1"/>
    <property type="molecule type" value="Genomic_DNA"/>
</dbReference>
<dbReference type="GO" id="GO:0008270">
    <property type="term" value="F:zinc ion binding"/>
    <property type="evidence" value="ECO:0007669"/>
    <property type="project" value="InterPro"/>
</dbReference>